<protein>
    <submittedName>
        <fullName evidence="2">Uncharacterized protein</fullName>
    </submittedName>
</protein>
<evidence type="ECO:0000256" key="1">
    <source>
        <dbReference type="SAM" id="Phobius"/>
    </source>
</evidence>
<keyword evidence="1" id="KW-0812">Transmembrane</keyword>
<comment type="caution">
    <text evidence="2">The sequence shown here is derived from an EMBL/GenBank/DDBJ whole genome shotgun (WGS) entry which is preliminary data.</text>
</comment>
<accession>A0A445DM20</accession>
<dbReference type="EMBL" id="SDMP01000003">
    <property type="protein sequence ID" value="RYR64229.1"/>
    <property type="molecule type" value="Genomic_DNA"/>
</dbReference>
<keyword evidence="1" id="KW-0472">Membrane</keyword>
<organism evidence="2 3">
    <name type="scientific">Arachis hypogaea</name>
    <name type="common">Peanut</name>
    <dbReference type="NCBI Taxonomy" id="3818"/>
    <lineage>
        <taxon>Eukaryota</taxon>
        <taxon>Viridiplantae</taxon>
        <taxon>Streptophyta</taxon>
        <taxon>Embryophyta</taxon>
        <taxon>Tracheophyta</taxon>
        <taxon>Spermatophyta</taxon>
        <taxon>Magnoliopsida</taxon>
        <taxon>eudicotyledons</taxon>
        <taxon>Gunneridae</taxon>
        <taxon>Pentapetalae</taxon>
        <taxon>rosids</taxon>
        <taxon>fabids</taxon>
        <taxon>Fabales</taxon>
        <taxon>Fabaceae</taxon>
        <taxon>Papilionoideae</taxon>
        <taxon>50 kb inversion clade</taxon>
        <taxon>dalbergioids sensu lato</taxon>
        <taxon>Dalbergieae</taxon>
        <taxon>Pterocarpus clade</taxon>
        <taxon>Arachis</taxon>
    </lineage>
</organism>
<keyword evidence="1" id="KW-1133">Transmembrane helix</keyword>
<reference evidence="2 3" key="1">
    <citation type="submission" date="2019-01" db="EMBL/GenBank/DDBJ databases">
        <title>Sequencing of cultivated peanut Arachis hypogaea provides insights into genome evolution and oil improvement.</title>
        <authorList>
            <person name="Chen X."/>
        </authorList>
    </citation>
    <scope>NUCLEOTIDE SEQUENCE [LARGE SCALE GENOMIC DNA]</scope>
    <source>
        <strain evidence="3">cv. Fuhuasheng</strain>
        <tissue evidence="2">Leaves</tissue>
    </source>
</reference>
<keyword evidence="3" id="KW-1185">Reference proteome</keyword>
<name>A0A445DM20_ARAHY</name>
<evidence type="ECO:0000313" key="3">
    <source>
        <dbReference type="Proteomes" id="UP000289738"/>
    </source>
</evidence>
<dbReference type="Proteomes" id="UP000289738">
    <property type="component" value="Chromosome A03"/>
</dbReference>
<feature type="transmembrane region" description="Helical" evidence="1">
    <location>
        <begin position="60"/>
        <end position="82"/>
    </location>
</feature>
<evidence type="ECO:0000313" key="2">
    <source>
        <dbReference type="EMBL" id="RYR64229.1"/>
    </source>
</evidence>
<sequence>MFLSQCNLDQLHKADRGAHNYYLEKGVVDSRPDHILNLIHYEIQVELDHPMLLRINRKSATGTVSSIIFLSYPLLPLMYLWLL</sequence>
<proteinExistence type="predicted"/>
<dbReference type="AlphaFoldDB" id="A0A445DM20"/>
<gene>
    <name evidence="2" type="ORF">Ahy_A03g010360</name>
</gene>